<organism evidence="2 3">
    <name type="scientific">Cronobacter sakazakii</name>
    <name type="common">Enterobacter sakazakii</name>
    <dbReference type="NCBI Taxonomy" id="28141"/>
    <lineage>
        <taxon>Bacteria</taxon>
        <taxon>Pseudomonadati</taxon>
        <taxon>Pseudomonadota</taxon>
        <taxon>Gammaproteobacteria</taxon>
        <taxon>Enterobacterales</taxon>
        <taxon>Enterobacteriaceae</taxon>
        <taxon>Cronobacter</taxon>
    </lineage>
</organism>
<evidence type="ECO:0000313" key="3">
    <source>
        <dbReference type="Proteomes" id="UP000548673"/>
    </source>
</evidence>
<dbReference type="RefSeq" id="WP_004386904.1">
    <property type="nucleotide sequence ID" value="NZ_CAWNSY010000082.1"/>
</dbReference>
<dbReference type="GeneID" id="56731594"/>
<name>A0A2S9UID0_CROSK</name>
<proteinExistence type="predicted"/>
<sequence>MRTPLLLQSLKTRVAALHTLIGPLALQRHFSPRFDRQLFACRGARLGDYLTEAEESLTHLEAAVNQGDATRVAWLAERLAAQIEALQREAATATLRRHENAHLPGGRLHARLAEYQEYERRLLAMKNEREQRYAERHDPQLAREITALDERLTRCRTAIARTERALERITR</sequence>
<dbReference type="InterPro" id="IPR038338">
    <property type="entry name" value="PriC_sf"/>
</dbReference>
<dbReference type="Pfam" id="PF07445">
    <property type="entry name" value="PriC"/>
    <property type="match status" value="1"/>
</dbReference>
<evidence type="ECO:0000313" key="2">
    <source>
        <dbReference type="EMBL" id="NYV43515.1"/>
    </source>
</evidence>
<dbReference type="STRING" id="28141.CSK29544_04089"/>
<dbReference type="EMBL" id="JABTXY010000025">
    <property type="protein sequence ID" value="NYV43515.1"/>
    <property type="molecule type" value="Genomic_DNA"/>
</dbReference>
<gene>
    <name evidence="2" type="ORF">HRR37_14340</name>
</gene>
<dbReference type="InterPro" id="IPR010890">
    <property type="entry name" value="PriC"/>
</dbReference>
<comment type="caution">
    <text evidence="2">The sequence shown here is derived from an EMBL/GenBank/DDBJ whole genome shotgun (WGS) entry which is preliminary data.</text>
</comment>
<dbReference type="Gene3D" id="1.20.1270.340">
    <property type="match status" value="1"/>
</dbReference>
<evidence type="ECO:0000256" key="1">
    <source>
        <dbReference type="SAM" id="Coils"/>
    </source>
</evidence>
<dbReference type="KEGG" id="csj:CSK29544_04089"/>
<reference evidence="2 3" key="1">
    <citation type="submission" date="2020-05" db="EMBL/GenBank/DDBJ databases">
        <title>The draft genome of Cronobacter sakazakii strain 145005.</title>
        <authorList>
            <person name="Yang J."/>
            <person name="Liu L."/>
            <person name="Feng Y."/>
            <person name="Zong Z."/>
        </authorList>
    </citation>
    <scope>NUCLEOTIDE SEQUENCE [LARGE SCALE GENOMIC DNA]</scope>
    <source>
        <strain evidence="2 3">145005</strain>
    </source>
</reference>
<dbReference type="AlphaFoldDB" id="A0A2S9UID0"/>
<keyword evidence="1" id="KW-0175">Coiled coil</keyword>
<feature type="coiled-coil region" evidence="1">
    <location>
        <begin position="76"/>
        <end position="135"/>
    </location>
</feature>
<accession>A0A2S9UID0</accession>
<dbReference type="Proteomes" id="UP000548673">
    <property type="component" value="Unassembled WGS sequence"/>
</dbReference>
<protein>
    <submittedName>
        <fullName evidence="2">Primosomal replication protein</fullName>
    </submittedName>
</protein>